<gene>
    <name evidence="4" type="ORF">GCM10010406_45420</name>
</gene>
<evidence type="ECO:0000313" key="5">
    <source>
        <dbReference type="Proteomes" id="UP001501358"/>
    </source>
</evidence>
<keyword evidence="5" id="KW-1185">Reference proteome</keyword>
<evidence type="ECO:0008006" key="6">
    <source>
        <dbReference type="Google" id="ProtNLM"/>
    </source>
</evidence>
<name>A0ABP5ZVV3_9ACTN</name>
<proteinExistence type="predicted"/>
<organism evidence="4 5">
    <name type="scientific">Streptomyces thermolineatus</name>
    <dbReference type="NCBI Taxonomy" id="44033"/>
    <lineage>
        <taxon>Bacteria</taxon>
        <taxon>Bacillati</taxon>
        <taxon>Actinomycetota</taxon>
        <taxon>Actinomycetes</taxon>
        <taxon>Kitasatosporales</taxon>
        <taxon>Streptomycetaceae</taxon>
        <taxon>Streptomyces</taxon>
    </lineage>
</organism>
<dbReference type="Gene3D" id="4.10.320.10">
    <property type="entry name" value="E3-binding domain"/>
    <property type="match status" value="1"/>
</dbReference>
<dbReference type="InterPro" id="IPR024412">
    <property type="entry name" value="Lsr2_dim_dom"/>
</dbReference>
<feature type="domain" description="Lsr2 dimerization" evidence="2">
    <location>
        <begin position="1"/>
        <end position="52"/>
    </location>
</feature>
<dbReference type="InterPro" id="IPR042261">
    <property type="entry name" value="Lsr2-like_dimerization"/>
</dbReference>
<reference evidence="5" key="1">
    <citation type="journal article" date="2019" name="Int. J. Syst. Evol. Microbiol.">
        <title>The Global Catalogue of Microorganisms (GCM) 10K type strain sequencing project: providing services to taxonomists for standard genome sequencing and annotation.</title>
        <authorList>
            <consortium name="The Broad Institute Genomics Platform"/>
            <consortium name="The Broad Institute Genome Sequencing Center for Infectious Disease"/>
            <person name="Wu L."/>
            <person name="Ma J."/>
        </authorList>
    </citation>
    <scope>NUCLEOTIDE SEQUENCE [LARGE SCALE GENOMIC DNA]</scope>
    <source>
        <strain evidence="5">JCM 6307</strain>
    </source>
</reference>
<evidence type="ECO:0000259" key="2">
    <source>
        <dbReference type="Pfam" id="PF11774"/>
    </source>
</evidence>
<accession>A0ABP5ZVV3</accession>
<dbReference type="Gene3D" id="3.30.60.230">
    <property type="entry name" value="Lsr2, dimerization domain"/>
    <property type="match status" value="1"/>
</dbReference>
<sequence length="110" mass="12192">MAKRFIIESDLSGEPDAESVSFAFDGKRYTVDLTESEKEEFARLLARYIDVAEEEVGAGQASIPSRNSEPDPSVVRKWALENGIEVNAKGRIPHSVVARYKKSMTETVDA</sequence>
<dbReference type="Proteomes" id="UP001501358">
    <property type="component" value="Unassembled WGS sequence"/>
</dbReference>
<dbReference type="InterPro" id="IPR036625">
    <property type="entry name" value="E3-bd_dom_sf"/>
</dbReference>
<feature type="domain" description="Lsr2 DNA-binding" evidence="3">
    <location>
        <begin position="69"/>
        <end position="102"/>
    </location>
</feature>
<dbReference type="EMBL" id="BAAATA010000034">
    <property type="protein sequence ID" value="GAA2503764.1"/>
    <property type="molecule type" value="Genomic_DNA"/>
</dbReference>
<dbReference type="RefSeq" id="WP_344385112.1">
    <property type="nucleotide sequence ID" value="NZ_BAAATA010000034.1"/>
</dbReference>
<protein>
    <recommendedName>
        <fullName evidence="6">Lsr2 family protein</fullName>
    </recommendedName>
</protein>
<evidence type="ECO:0000313" key="4">
    <source>
        <dbReference type="EMBL" id="GAA2503764.1"/>
    </source>
</evidence>
<dbReference type="InterPro" id="IPR055370">
    <property type="entry name" value="Lsr2_DNA-bd"/>
</dbReference>
<dbReference type="Pfam" id="PF11774">
    <property type="entry name" value="Lsr2"/>
    <property type="match status" value="1"/>
</dbReference>
<dbReference type="Pfam" id="PF23359">
    <property type="entry name" value="Lsr2_DNA-bd"/>
    <property type="match status" value="1"/>
</dbReference>
<evidence type="ECO:0000259" key="3">
    <source>
        <dbReference type="Pfam" id="PF23359"/>
    </source>
</evidence>
<evidence type="ECO:0000256" key="1">
    <source>
        <dbReference type="ARBA" id="ARBA00023125"/>
    </source>
</evidence>
<comment type="caution">
    <text evidence="4">The sequence shown here is derived from an EMBL/GenBank/DDBJ whole genome shotgun (WGS) entry which is preliminary data.</text>
</comment>
<keyword evidence="1" id="KW-0238">DNA-binding</keyword>